<evidence type="ECO:0000256" key="1">
    <source>
        <dbReference type="ARBA" id="ARBA00004496"/>
    </source>
</evidence>
<gene>
    <name evidence="7" type="primary">pcm</name>
    <name evidence="8" type="ORF">A2161_20850</name>
</gene>
<protein>
    <recommendedName>
        <fullName evidence="7">Protein-L-isoaspartate O-methyltransferase</fullName>
        <ecNumber evidence="7">2.1.1.77</ecNumber>
    </recommendedName>
    <alternativeName>
        <fullName evidence="7">L-isoaspartyl protein carboxyl methyltransferase</fullName>
    </alternativeName>
    <alternativeName>
        <fullName evidence="7">Protein L-isoaspartyl methyltransferase</fullName>
    </alternativeName>
    <alternativeName>
        <fullName evidence="7">Protein-beta-aspartate methyltransferase</fullName>
        <shortName evidence="7">PIMT</shortName>
    </alternativeName>
</protein>
<keyword evidence="6 7" id="KW-0949">S-adenosyl-L-methionine</keyword>
<keyword evidence="3 7" id="KW-0963">Cytoplasm</keyword>
<feature type="active site" evidence="7">
    <location>
        <position position="67"/>
    </location>
</feature>
<dbReference type="InterPro" id="IPR000682">
    <property type="entry name" value="PCMT"/>
</dbReference>
<dbReference type="GO" id="GO:0032259">
    <property type="term" value="P:methylation"/>
    <property type="evidence" value="ECO:0007669"/>
    <property type="project" value="UniProtKB-KW"/>
</dbReference>
<comment type="catalytic activity">
    <reaction evidence="7">
        <text>[protein]-L-isoaspartate + S-adenosyl-L-methionine = [protein]-L-isoaspartate alpha-methyl ester + S-adenosyl-L-homocysteine</text>
        <dbReference type="Rhea" id="RHEA:12705"/>
        <dbReference type="Rhea" id="RHEA-COMP:12143"/>
        <dbReference type="Rhea" id="RHEA-COMP:12144"/>
        <dbReference type="ChEBI" id="CHEBI:57856"/>
        <dbReference type="ChEBI" id="CHEBI:59789"/>
        <dbReference type="ChEBI" id="CHEBI:90596"/>
        <dbReference type="ChEBI" id="CHEBI:90598"/>
        <dbReference type="EC" id="2.1.1.77"/>
    </reaction>
</comment>
<dbReference type="FunFam" id="3.40.50.150:FF:000010">
    <property type="entry name" value="Protein-L-isoaspartate O-methyltransferase"/>
    <property type="match status" value="1"/>
</dbReference>
<dbReference type="PANTHER" id="PTHR11579">
    <property type="entry name" value="PROTEIN-L-ISOASPARTATE O-METHYLTRANSFERASE"/>
    <property type="match status" value="1"/>
</dbReference>
<comment type="subcellular location">
    <subcellularLocation>
        <location evidence="1 7">Cytoplasm</location>
    </subcellularLocation>
</comment>
<dbReference type="PANTHER" id="PTHR11579:SF0">
    <property type="entry name" value="PROTEIN-L-ISOASPARTATE(D-ASPARTATE) O-METHYLTRANSFERASE"/>
    <property type="match status" value="1"/>
</dbReference>
<evidence type="ECO:0000313" key="9">
    <source>
        <dbReference type="Proteomes" id="UP000179266"/>
    </source>
</evidence>
<evidence type="ECO:0000256" key="7">
    <source>
        <dbReference type="HAMAP-Rule" id="MF_00090"/>
    </source>
</evidence>
<dbReference type="GO" id="GO:0005737">
    <property type="term" value="C:cytoplasm"/>
    <property type="evidence" value="ECO:0007669"/>
    <property type="project" value="UniProtKB-SubCell"/>
</dbReference>
<evidence type="ECO:0000256" key="2">
    <source>
        <dbReference type="ARBA" id="ARBA00005369"/>
    </source>
</evidence>
<dbReference type="InterPro" id="IPR029063">
    <property type="entry name" value="SAM-dependent_MTases_sf"/>
</dbReference>
<proteinExistence type="inferred from homology"/>
<evidence type="ECO:0000313" key="8">
    <source>
        <dbReference type="EMBL" id="OGL44881.1"/>
    </source>
</evidence>
<dbReference type="NCBIfam" id="NF001453">
    <property type="entry name" value="PRK00312.1"/>
    <property type="match status" value="1"/>
</dbReference>
<dbReference type="Pfam" id="PF01135">
    <property type="entry name" value="PCMT"/>
    <property type="match status" value="1"/>
</dbReference>
<reference evidence="8 9" key="1">
    <citation type="journal article" date="2016" name="Nat. Commun.">
        <title>Thousands of microbial genomes shed light on interconnected biogeochemical processes in an aquifer system.</title>
        <authorList>
            <person name="Anantharaman K."/>
            <person name="Brown C.T."/>
            <person name="Hug L.A."/>
            <person name="Sharon I."/>
            <person name="Castelle C.J."/>
            <person name="Probst A.J."/>
            <person name="Thomas B.C."/>
            <person name="Singh A."/>
            <person name="Wilkins M.J."/>
            <person name="Karaoz U."/>
            <person name="Brodie E.L."/>
            <person name="Williams K.H."/>
            <person name="Hubbard S.S."/>
            <person name="Banfield J.F."/>
        </authorList>
    </citation>
    <scope>NUCLEOTIDE SEQUENCE [LARGE SCALE GENOMIC DNA]</scope>
</reference>
<dbReference type="EC" id="2.1.1.77" evidence="7"/>
<keyword evidence="5 7" id="KW-0808">Transferase</keyword>
<dbReference type="SUPFAM" id="SSF53335">
    <property type="entry name" value="S-adenosyl-L-methionine-dependent methyltransferases"/>
    <property type="match status" value="1"/>
</dbReference>
<comment type="similarity">
    <text evidence="2 7">Belongs to the methyltransferase superfamily. L-isoaspartyl/D-aspartyl protein methyltransferase family.</text>
</comment>
<dbReference type="HAMAP" id="MF_00090">
    <property type="entry name" value="PIMT"/>
    <property type="match status" value="1"/>
</dbReference>
<dbReference type="Proteomes" id="UP000179266">
    <property type="component" value="Unassembled WGS sequence"/>
</dbReference>
<dbReference type="GO" id="GO:0004719">
    <property type="term" value="F:protein-L-isoaspartate (D-aspartate) O-methyltransferase activity"/>
    <property type="evidence" value="ECO:0007669"/>
    <property type="project" value="UniProtKB-UniRule"/>
</dbReference>
<name>A0A1F7RTW7_9BACT</name>
<evidence type="ECO:0000256" key="3">
    <source>
        <dbReference type="ARBA" id="ARBA00022490"/>
    </source>
</evidence>
<accession>A0A1F7RTW7</accession>
<sequence length="219" mass="24445">MFADDSTEFYNSRIRMVQDQIIKRNINNEKVIQAMIKVPRHLFVDTLFASRAYGDYPLPIGNNQTISQPFMVALMTDLMDLDNEQRVLEIGTGSGYQTAILAEIAGKVFSIERIPALAKKARNLLDQLGYYTVLIQVMDGSGGWSEKAPFDRILVTASSPQIPEPLVEQLVDGGKLVIPVGKGSVQNLKIIEKTGDKMKIEDYGGCKFVKLKGKFAWQE</sequence>
<evidence type="ECO:0000256" key="4">
    <source>
        <dbReference type="ARBA" id="ARBA00022603"/>
    </source>
</evidence>
<dbReference type="EMBL" id="MGDD01000200">
    <property type="protein sequence ID" value="OGL44881.1"/>
    <property type="molecule type" value="Genomic_DNA"/>
</dbReference>
<comment type="caution">
    <text evidence="8">The sequence shown here is derived from an EMBL/GenBank/DDBJ whole genome shotgun (WGS) entry which is preliminary data.</text>
</comment>
<organism evidence="8 9">
    <name type="scientific">Candidatus Schekmanbacteria bacterium RBG_13_48_7</name>
    <dbReference type="NCBI Taxonomy" id="1817878"/>
    <lineage>
        <taxon>Bacteria</taxon>
        <taxon>Candidatus Schekmaniibacteriota</taxon>
    </lineage>
</organism>
<comment type="function">
    <text evidence="7">Catalyzes the methyl esterification of L-isoaspartyl residues in peptides and proteins that result from spontaneous decomposition of normal L-aspartyl and L-asparaginyl residues. It plays a role in the repair and/or degradation of damaged proteins.</text>
</comment>
<keyword evidence="4 7" id="KW-0489">Methyltransferase</keyword>
<evidence type="ECO:0000256" key="5">
    <source>
        <dbReference type="ARBA" id="ARBA00022679"/>
    </source>
</evidence>
<dbReference type="Gene3D" id="3.40.50.150">
    <property type="entry name" value="Vaccinia Virus protein VP39"/>
    <property type="match status" value="1"/>
</dbReference>
<dbReference type="NCBIfam" id="TIGR00080">
    <property type="entry name" value="pimt"/>
    <property type="match status" value="1"/>
</dbReference>
<dbReference type="CDD" id="cd02440">
    <property type="entry name" value="AdoMet_MTases"/>
    <property type="match status" value="1"/>
</dbReference>
<evidence type="ECO:0000256" key="6">
    <source>
        <dbReference type="ARBA" id="ARBA00022691"/>
    </source>
</evidence>
<dbReference type="AlphaFoldDB" id="A0A1F7RTW7"/>
<dbReference type="GO" id="GO:0030091">
    <property type="term" value="P:protein repair"/>
    <property type="evidence" value="ECO:0007669"/>
    <property type="project" value="UniProtKB-UniRule"/>
</dbReference>